<dbReference type="Pfam" id="PF00196">
    <property type="entry name" value="GerE"/>
    <property type="match status" value="1"/>
</dbReference>
<reference evidence="7 8" key="1">
    <citation type="submission" date="2024-03" db="EMBL/GenBank/DDBJ databases">
        <title>Novel species of the genus Variovorax.</title>
        <authorList>
            <person name="Liu Q."/>
            <person name="Xin Y.-H."/>
        </authorList>
    </citation>
    <scope>NUCLEOTIDE SEQUENCE [LARGE SCALE GENOMIC DNA]</scope>
    <source>
        <strain evidence="7 8">KACC 18501</strain>
    </source>
</reference>
<dbReference type="CDD" id="cd06170">
    <property type="entry name" value="LuxR_C_like"/>
    <property type="match status" value="1"/>
</dbReference>
<dbReference type="SUPFAM" id="SSF52172">
    <property type="entry name" value="CheY-like"/>
    <property type="match status" value="1"/>
</dbReference>
<keyword evidence="3" id="KW-0804">Transcription</keyword>
<dbReference type="PRINTS" id="PR00038">
    <property type="entry name" value="HTHLUXR"/>
</dbReference>
<dbReference type="InterPro" id="IPR036388">
    <property type="entry name" value="WH-like_DNA-bd_sf"/>
</dbReference>
<keyword evidence="4" id="KW-0597">Phosphoprotein</keyword>
<keyword evidence="2" id="KW-0238">DNA-binding</keyword>
<evidence type="ECO:0000313" key="7">
    <source>
        <dbReference type="EMBL" id="MEJ8821601.1"/>
    </source>
</evidence>
<dbReference type="Gene3D" id="1.10.10.10">
    <property type="entry name" value="Winged helix-like DNA-binding domain superfamily/Winged helix DNA-binding domain"/>
    <property type="match status" value="1"/>
</dbReference>
<dbReference type="Proteomes" id="UP001363010">
    <property type="component" value="Unassembled WGS sequence"/>
</dbReference>
<dbReference type="SMART" id="SM00448">
    <property type="entry name" value="REC"/>
    <property type="match status" value="1"/>
</dbReference>
<dbReference type="PANTHER" id="PTHR44688">
    <property type="entry name" value="DNA-BINDING TRANSCRIPTIONAL ACTIVATOR DEVR_DOSR"/>
    <property type="match status" value="1"/>
</dbReference>
<evidence type="ECO:0000313" key="8">
    <source>
        <dbReference type="Proteomes" id="UP001363010"/>
    </source>
</evidence>
<organism evidence="7 8">
    <name type="scientific">Variovorax humicola</name>
    <dbReference type="NCBI Taxonomy" id="1769758"/>
    <lineage>
        <taxon>Bacteria</taxon>
        <taxon>Pseudomonadati</taxon>
        <taxon>Pseudomonadota</taxon>
        <taxon>Betaproteobacteria</taxon>
        <taxon>Burkholderiales</taxon>
        <taxon>Comamonadaceae</taxon>
        <taxon>Variovorax</taxon>
    </lineage>
</organism>
<proteinExistence type="predicted"/>
<dbReference type="Gene3D" id="3.40.50.2300">
    <property type="match status" value="1"/>
</dbReference>
<dbReference type="RefSeq" id="WP_340362642.1">
    <property type="nucleotide sequence ID" value="NZ_JBBKZV010000002.1"/>
</dbReference>
<keyword evidence="8" id="KW-1185">Reference proteome</keyword>
<feature type="domain" description="Response regulatory" evidence="6">
    <location>
        <begin position="7"/>
        <end position="121"/>
    </location>
</feature>
<dbReference type="SMART" id="SM00421">
    <property type="entry name" value="HTH_LUXR"/>
    <property type="match status" value="1"/>
</dbReference>
<sequence length="213" mass="23208">MNAAEGTVHIVDDDASFLTATARLLLASGFIVKTFQSAMDFLAQREADAPGCVVADMQMPGLNGLELQAALAATPNPLPLLFLTGHGDISSSVRAMRSGAEDFLEKHAPKEQLLDAVRRALERDAREREARAHRQALQGRFDALSARELEVLSHVLRGRLNKQIAGDLAINERTVKLHRTSIMAKLQVRSVTALTQLVQEAGRMGGHERTDLP</sequence>
<name>A0ABU8VX68_9BURK</name>
<gene>
    <name evidence="7" type="ORF">WKW80_06070</name>
</gene>
<protein>
    <submittedName>
        <fullName evidence="7">Response regulator</fullName>
    </submittedName>
</protein>
<evidence type="ECO:0000259" key="6">
    <source>
        <dbReference type="PROSITE" id="PS50110"/>
    </source>
</evidence>
<evidence type="ECO:0000256" key="3">
    <source>
        <dbReference type="ARBA" id="ARBA00023163"/>
    </source>
</evidence>
<evidence type="ECO:0000259" key="5">
    <source>
        <dbReference type="PROSITE" id="PS50043"/>
    </source>
</evidence>
<keyword evidence="1" id="KW-0805">Transcription regulation</keyword>
<dbReference type="PROSITE" id="PS00622">
    <property type="entry name" value="HTH_LUXR_1"/>
    <property type="match status" value="1"/>
</dbReference>
<dbReference type="PANTHER" id="PTHR44688:SF16">
    <property type="entry name" value="DNA-BINDING TRANSCRIPTIONAL ACTIVATOR DEVR_DOSR"/>
    <property type="match status" value="1"/>
</dbReference>
<evidence type="ECO:0000256" key="1">
    <source>
        <dbReference type="ARBA" id="ARBA00023015"/>
    </source>
</evidence>
<dbReference type="EMBL" id="JBBKZV010000002">
    <property type="protein sequence ID" value="MEJ8821601.1"/>
    <property type="molecule type" value="Genomic_DNA"/>
</dbReference>
<feature type="domain" description="HTH luxR-type" evidence="5">
    <location>
        <begin position="137"/>
        <end position="205"/>
    </location>
</feature>
<dbReference type="Pfam" id="PF00072">
    <property type="entry name" value="Response_reg"/>
    <property type="match status" value="1"/>
</dbReference>
<dbReference type="InterPro" id="IPR000792">
    <property type="entry name" value="Tscrpt_reg_LuxR_C"/>
</dbReference>
<comment type="caution">
    <text evidence="7">The sequence shown here is derived from an EMBL/GenBank/DDBJ whole genome shotgun (WGS) entry which is preliminary data.</text>
</comment>
<feature type="modified residue" description="4-aspartylphosphate" evidence="4">
    <location>
        <position position="56"/>
    </location>
</feature>
<accession>A0ABU8VX68</accession>
<dbReference type="PROSITE" id="PS50043">
    <property type="entry name" value="HTH_LUXR_2"/>
    <property type="match status" value="1"/>
</dbReference>
<evidence type="ECO:0000256" key="2">
    <source>
        <dbReference type="ARBA" id="ARBA00023125"/>
    </source>
</evidence>
<evidence type="ECO:0000256" key="4">
    <source>
        <dbReference type="PROSITE-ProRule" id="PRU00169"/>
    </source>
</evidence>
<dbReference type="InterPro" id="IPR011006">
    <property type="entry name" value="CheY-like_superfamily"/>
</dbReference>
<dbReference type="PROSITE" id="PS50110">
    <property type="entry name" value="RESPONSE_REGULATORY"/>
    <property type="match status" value="1"/>
</dbReference>
<dbReference type="InterPro" id="IPR001789">
    <property type="entry name" value="Sig_transdc_resp-reg_receiver"/>
</dbReference>